<evidence type="ECO:0000313" key="2">
    <source>
        <dbReference type="Proteomes" id="UP000178319"/>
    </source>
</evidence>
<sequence>MTGFHPVKAYPYSSYAYYLGGKNAQWINPSFVLGFFKERARMGLRDHFSYEAFVEDFSIDSAEMVGELALE</sequence>
<dbReference type="STRING" id="1797516.A3D26_04190"/>
<dbReference type="Proteomes" id="UP000178319">
    <property type="component" value="Unassembled WGS sequence"/>
</dbReference>
<organism evidence="1 2">
    <name type="scientific">Candidatus Blackburnbacteria bacterium RIFCSPHIGHO2_02_FULL_44_20</name>
    <dbReference type="NCBI Taxonomy" id="1797516"/>
    <lineage>
        <taxon>Bacteria</taxon>
        <taxon>Candidatus Blackburniibacteriota</taxon>
    </lineage>
</organism>
<accession>A0A1G1V7A1</accession>
<protein>
    <submittedName>
        <fullName evidence="1">Uncharacterized protein</fullName>
    </submittedName>
</protein>
<gene>
    <name evidence="1" type="ORF">A3D26_04190</name>
</gene>
<dbReference type="AlphaFoldDB" id="A0A1G1V7A1"/>
<name>A0A1G1V7A1_9BACT</name>
<proteinExistence type="predicted"/>
<comment type="caution">
    <text evidence="1">The sequence shown here is derived from an EMBL/GenBank/DDBJ whole genome shotgun (WGS) entry which is preliminary data.</text>
</comment>
<dbReference type="EMBL" id="MHBZ01000021">
    <property type="protein sequence ID" value="OGY11213.1"/>
    <property type="molecule type" value="Genomic_DNA"/>
</dbReference>
<reference evidence="1 2" key="1">
    <citation type="journal article" date="2016" name="Nat. Commun.">
        <title>Thousands of microbial genomes shed light on interconnected biogeochemical processes in an aquifer system.</title>
        <authorList>
            <person name="Anantharaman K."/>
            <person name="Brown C.T."/>
            <person name="Hug L.A."/>
            <person name="Sharon I."/>
            <person name="Castelle C.J."/>
            <person name="Probst A.J."/>
            <person name="Thomas B.C."/>
            <person name="Singh A."/>
            <person name="Wilkins M.J."/>
            <person name="Karaoz U."/>
            <person name="Brodie E.L."/>
            <person name="Williams K.H."/>
            <person name="Hubbard S.S."/>
            <person name="Banfield J.F."/>
        </authorList>
    </citation>
    <scope>NUCLEOTIDE SEQUENCE [LARGE SCALE GENOMIC DNA]</scope>
</reference>
<evidence type="ECO:0000313" key="1">
    <source>
        <dbReference type="EMBL" id="OGY11213.1"/>
    </source>
</evidence>